<sequence>MKTIKSTLLFAIALVIFSCTDDKKEDVATPEEAKASMDKVADEMEADLVQMVNTQGVDALTQLLDLVSESDPFSGRINTDKNSKKIIAQRIKKLNTIFIPASAGIREEDDRFIFENEVGVYDYNFDQQKFIQTEQGGDKVQLNFPTAESTTNNATLNLTAYADVAVEDSYAGWVSYEPATINADLSVDGETLVILDFNAAYNEDGMPSSAEISLTLTPFEFSVSFSDDAATSSSVAYSMRNSGDKIMGATIDVSFASPDKEIVQIINGELYYRDISLKGKLDISKIDGESESFDINDFVDLAIYDGGTKIGDIVFEETDWETVAYVKYSDGSKELLEELLAPVISELEDFILELEGE</sequence>
<evidence type="ECO:0000313" key="1">
    <source>
        <dbReference type="EMBL" id="SMD39145.1"/>
    </source>
</evidence>
<accession>A0A1W2GR49</accession>
<dbReference type="OrthoDB" id="964744at2"/>
<organism evidence="1 2">
    <name type="scientific">Reichenbachiella faecimaris</name>
    <dbReference type="NCBI Taxonomy" id="692418"/>
    <lineage>
        <taxon>Bacteria</taxon>
        <taxon>Pseudomonadati</taxon>
        <taxon>Bacteroidota</taxon>
        <taxon>Cytophagia</taxon>
        <taxon>Cytophagales</taxon>
        <taxon>Reichenbachiellaceae</taxon>
        <taxon>Reichenbachiella</taxon>
    </lineage>
</organism>
<dbReference type="RefSeq" id="WP_084374785.1">
    <property type="nucleotide sequence ID" value="NZ_FWYF01000005.1"/>
</dbReference>
<proteinExistence type="predicted"/>
<gene>
    <name evidence="1" type="ORF">SAMN04488029_4067</name>
</gene>
<dbReference type="STRING" id="692418.SAMN04488029_4067"/>
<reference evidence="1 2" key="1">
    <citation type="submission" date="2017-04" db="EMBL/GenBank/DDBJ databases">
        <authorList>
            <person name="Afonso C.L."/>
            <person name="Miller P.J."/>
            <person name="Scott M.A."/>
            <person name="Spackman E."/>
            <person name="Goraichik I."/>
            <person name="Dimitrov K.M."/>
            <person name="Suarez D.L."/>
            <person name="Swayne D.E."/>
        </authorList>
    </citation>
    <scope>NUCLEOTIDE SEQUENCE [LARGE SCALE GENOMIC DNA]</scope>
    <source>
        <strain evidence="1 2">DSM 26133</strain>
    </source>
</reference>
<dbReference type="AlphaFoldDB" id="A0A1W2GR49"/>
<dbReference type="EMBL" id="FWYF01000005">
    <property type="protein sequence ID" value="SMD39145.1"/>
    <property type="molecule type" value="Genomic_DNA"/>
</dbReference>
<name>A0A1W2GR49_REIFA</name>
<dbReference type="PROSITE" id="PS51257">
    <property type="entry name" value="PROKAR_LIPOPROTEIN"/>
    <property type="match status" value="1"/>
</dbReference>
<protein>
    <submittedName>
        <fullName evidence="1">Uncharacterized protein</fullName>
    </submittedName>
</protein>
<evidence type="ECO:0000313" key="2">
    <source>
        <dbReference type="Proteomes" id="UP000192472"/>
    </source>
</evidence>
<keyword evidence="2" id="KW-1185">Reference proteome</keyword>
<dbReference type="Proteomes" id="UP000192472">
    <property type="component" value="Unassembled WGS sequence"/>
</dbReference>